<organism evidence="11 12">
    <name type="scientific">Pararobbsia silviterrae</name>
    <dbReference type="NCBI Taxonomy" id="1792498"/>
    <lineage>
        <taxon>Bacteria</taxon>
        <taxon>Pseudomonadati</taxon>
        <taxon>Pseudomonadota</taxon>
        <taxon>Betaproteobacteria</taxon>
        <taxon>Burkholderiales</taxon>
        <taxon>Burkholderiaceae</taxon>
        <taxon>Pararobbsia</taxon>
    </lineage>
</organism>
<dbReference type="EMBL" id="RBZU01000004">
    <property type="protein sequence ID" value="RKP55850.1"/>
    <property type="molecule type" value="Genomic_DNA"/>
</dbReference>
<accession>A0A494Y7E6</accession>
<dbReference type="SUPFAM" id="SSF82714">
    <property type="entry name" value="Multidrug efflux transporter AcrB TolC docking domain, DN and DC subdomains"/>
    <property type="match status" value="2"/>
</dbReference>
<evidence type="ECO:0000259" key="10">
    <source>
        <dbReference type="PROSITE" id="PS50156"/>
    </source>
</evidence>
<dbReference type="InterPro" id="IPR001036">
    <property type="entry name" value="Acrflvin-R"/>
</dbReference>
<dbReference type="Pfam" id="PF00873">
    <property type="entry name" value="ACR_tran"/>
    <property type="match status" value="1"/>
</dbReference>
<dbReference type="NCBIfam" id="TIGR00915">
    <property type="entry name" value="2A0602"/>
    <property type="match status" value="1"/>
</dbReference>
<keyword evidence="5 9" id="KW-0997">Cell inner membrane</keyword>
<dbReference type="AlphaFoldDB" id="A0A494Y7E6"/>
<dbReference type="FunFam" id="3.30.70.1430:FF:000001">
    <property type="entry name" value="Efflux pump membrane transporter"/>
    <property type="match status" value="1"/>
</dbReference>
<feature type="transmembrane region" description="Helical" evidence="9">
    <location>
        <begin position="909"/>
        <end position="929"/>
    </location>
</feature>
<feature type="transmembrane region" description="Helical" evidence="9">
    <location>
        <begin position="440"/>
        <end position="460"/>
    </location>
</feature>
<dbReference type="GO" id="GO:0042910">
    <property type="term" value="F:xenobiotic transmembrane transporter activity"/>
    <property type="evidence" value="ECO:0007669"/>
    <property type="project" value="TreeGrafter"/>
</dbReference>
<feature type="transmembrane region" description="Helical" evidence="9">
    <location>
        <begin position="395"/>
        <end position="419"/>
    </location>
</feature>
<dbReference type="Gene3D" id="1.20.1640.10">
    <property type="entry name" value="Multidrug efflux transporter AcrB transmembrane domain"/>
    <property type="match status" value="2"/>
</dbReference>
<keyword evidence="3 9" id="KW-0813">Transport</keyword>
<dbReference type="NCBIfam" id="NF000282">
    <property type="entry name" value="RND_permease_1"/>
    <property type="match status" value="1"/>
</dbReference>
<evidence type="ECO:0000256" key="1">
    <source>
        <dbReference type="ARBA" id="ARBA00004429"/>
    </source>
</evidence>
<feature type="transmembrane region" description="Helical" evidence="9">
    <location>
        <begin position="935"/>
        <end position="958"/>
    </location>
</feature>
<dbReference type="Gene3D" id="3.30.2090.10">
    <property type="entry name" value="Multidrug efflux transporter AcrB TolC docking domain, DN and DC subdomains"/>
    <property type="match status" value="2"/>
</dbReference>
<dbReference type="GO" id="GO:0009636">
    <property type="term" value="P:response to toxic substance"/>
    <property type="evidence" value="ECO:0007669"/>
    <property type="project" value="UniProtKB-ARBA"/>
</dbReference>
<evidence type="ECO:0000256" key="6">
    <source>
        <dbReference type="ARBA" id="ARBA00022692"/>
    </source>
</evidence>
<feature type="transmembrane region" description="Helical" evidence="9">
    <location>
        <begin position="472"/>
        <end position="499"/>
    </location>
</feature>
<dbReference type="Proteomes" id="UP000270342">
    <property type="component" value="Unassembled WGS sequence"/>
</dbReference>
<keyword evidence="6 9" id="KW-0812">Transmembrane</keyword>
<dbReference type="PANTHER" id="PTHR32063">
    <property type="match status" value="1"/>
</dbReference>
<evidence type="ECO:0000313" key="12">
    <source>
        <dbReference type="Proteomes" id="UP000270342"/>
    </source>
</evidence>
<feature type="domain" description="SSD" evidence="10">
    <location>
        <begin position="368"/>
        <end position="497"/>
    </location>
</feature>
<proteinExistence type="inferred from homology"/>
<sequence length="1068" mass="114914">MNISKFFIDRPIFAGVLSVLLVLAGVIALFQLPISEYPEVVPPSVLVHAQYPGANPKVIAETVASPLEEQINGVENMLYMQSQANSDGNMTTTVTFKLGTNPDLAQQLVQNRVSQALPRLPDDVQRLGVTTIKASPTLTMVVHLISPNNRYDMTYLRNYALINVKDRLERIQGVGQVQLWGSGDYSMRVWLDPQKVAERGLTATDVVNAIREQNVQVAAGVIGESPMPSNVPLQLSVNTQGRLQTTEEFGDIVLKADSNGSVTHLRDVARVELAASEYGLRSLLNNQPAVAMAINQSPGANSLAISDAVRKTMAELQQDMPPGVEYRIVYDPTQFVRSSIHAVIHTLLEAIALVVIVVIVFLQTWRASIIPLLAVPVSIVGTFSLLLAFGFSINALSLFGMVLAIGIVVDDAIVVVENVERNIASGLSAREATYQAMREVSGPIIAIALTLVAVFVPLAFMSGLTGQFYKQFAMTIAISTVISAFNSLTLSPALSALLLKGHHDKKDWLTRAMDAVFGKFFHAFNHVFHRGSEKYGHGVAGVINRKALAMGLYVVLLGAAALMSQVVPGGFVPAQDKEYLVSFAQLPNGASLDRTEDVIRQMSDIALKQPGVENAVEFPGLSVNGFTNSSSAGIVFVALKPFDERKGKKDESANAIAAALNQKYGATMKNAFIAVFPPPPVLGLGTLGGFKMQLEDRGALGYRALDAATQAFVKKAAQTPELSPTFSSYQINVPQLNVDLDRVKAKQLGVPVTDVFDTMQIYLGSLYVNDFNEFGRVYQVRVQADAPYRAHAEDIGLLKTRNSAGEMVPLSSLVKVSPTFGPEMVVRYNGYTAADINGGPAPGFSSGQAQEAAEKIAAEVLPRGIKFEWTDLTYQQVLAGNSGLWVFPISVLLVFLVLAALYESLTLPLAVILIVPMSLLCALTGVWLTGGDNNIFTQIGLMVLVGLSAKNAILIVEFARELEMQGRTIVEAAVEASRLRLRPILMTSIAFIMGVVPLVVSSGAGSEMRHAMGVAVFFGMIGVTLFGLGLTPVFYVVLRKLAGGEQLVDKHGHNPHMRGVDASLDGAA</sequence>
<dbReference type="PROSITE" id="PS50156">
    <property type="entry name" value="SSD"/>
    <property type="match status" value="1"/>
</dbReference>
<dbReference type="GO" id="GO:0015562">
    <property type="term" value="F:efflux transmembrane transporter activity"/>
    <property type="evidence" value="ECO:0007669"/>
    <property type="project" value="InterPro"/>
</dbReference>
<dbReference type="InterPro" id="IPR004764">
    <property type="entry name" value="MdtF-like"/>
</dbReference>
<feature type="transmembrane region" description="Helical" evidence="9">
    <location>
        <begin position="12"/>
        <end position="34"/>
    </location>
</feature>
<feature type="transmembrane region" description="Helical" evidence="9">
    <location>
        <begin position="1012"/>
        <end position="1038"/>
    </location>
</feature>
<comment type="subcellular location">
    <subcellularLocation>
        <location evidence="1 9">Cell inner membrane</location>
        <topology evidence="1 9">Multi-pass membrane protein</topology>
    </subcellularLocation>
</comment>
<feature type="transmembrane region" description="Helical" evidence="9">
    <location>
        <begin position="979"/>
        <end position="1000"/>
    </location>
</feature>
<dbReference type="InterPro" id="IPR000731">
    <property type="entry name" value="SSD"/>
</dbReference>
<feature type="transmembrane region" description="Helical" evidence="9">
    <location>
        <begin position="883"/>
        <end position="902"/>
    </location>
</feature>
<keyword evidence="7 9" id="KW-1133">Transmembrane helix</keyword>
<evidence type="ECO:0000256" key="8">
    <source>
        <dbReference type="ARBA" id="ARBA00023136"/>
    </source>
</evidence>
<evidence type="ECO:0000256" key="2">
    <source>
        <dbReference type="ARBA" id="ARBA00010942"/>
    </source>
</evidence>
<dbReference type="PANTHER" id="PTHR32063:SF11">
    <property type="entry name" value="CATION OR DRUG EFFLUX SYSTEM PROTEIN"/>
    <property type="match status" value="1"/>
</dbReference>
<dbReference type="InterPro" id="IPR027463">
    <property type="entry name" value="AcrB_DN_DC_subdom"/>
</dbReference>
<dbReference type="Gene3D" id="3.30.70.1440">
    <property type="entry name" value="Multidrug efflux transporter AcrB pore domain"/>
    <property type="match status" value="1"/>
</dbReference>
<comment type="caution">
    <text evidence="11">The sequence shown here is derived from an EMBL/GenBank/DDBJ whole genome shotgun (WGS) entry which is preliminary data.</text>
</comment>
<dbReference type="OrthoDB" id="9176627at2"/>
<feature type="transmembrane region" description="Helical" evidence="9">
    <location>
        <begin position="547"/>
        <end position="567"/>
    </location>
</feature>
<keyword evidence="8 9" id="KW-0472">Membrane</keyword>
<feature type="transmembrane region" description="Helical" evidence="9">
    <location>
        <begin position="369"/>
        <end position="389"/>
    </location>
</feature>
<dbReference type="GO" id="GO:0005886">
    <property type="term" value="C:plasma membrane"/>
    <property type="evidence" value="ECO:0007669"/>
    <property type="project" value="UniProtKB-SubCell"/>
</dbReference>
<evidence type="ECO:0000256" key="7">
    <source>
        <dbReference type="ARBA" id="ARBA00022989"/>
    </source>
</evidence>
<keyword evidence="12" id="KW-1185">Reference proteome</keyword>
<dbReference type="PRINTS" id="PR00702">
    <property type="entry name" value="ACRIFLAVINRP"/>
</dbReference>
<dbReference type="SUPFAM" id="SSF82866">
    <property type="entry name" value="Multidrug efflux transporter AcrB transmembrane domain"/>
    <property type="match status" value="2"/>
</dbReference>
<evidence type="ECO:0000256" key="9">
    <source>
        <dbReference type="RuleBase" id="RU364070"/>
    </source>
</evidence>
<keyword evidence="4" id="KW-1003">Cell membrane</keyword>
<feature type="transmembrane region" description="Helical" evidence="9">
    <location>
        <begin position="342"/>
        <end position="362"/>
    </location>
</feature>
<evidence type="ECO:0000256" key="5">
    <source>
        <dbReference type="ARBA" id="ARBA00022519"/>
    </source>
</evidence>
<gene>
    <name evidence="11" type="ORF">D7S86_11610</name>
</gene>
<dbReference type="Gene3D" id="3.30.70.1430">
    <property type="entry name" value="Multidrug efflux transporter AcrB pore domain"/>
    <property type="match status" value="2"/>
</dbReference>
<protein>
    <recommendedName>
        <fullName evidence="9">Efflux pump membrane transporter</fullName>
    </recommendedName>
</protein>
<evidence type="ECO:0000256" key="3">
    <source>
        <dbReference type="ARBA" id="ARBA00022448"/>
    </source>
</evidence>
<dbReference type="Gene3D" id="3.30.70.1320">
    <property type="entry name" value="Multidrug efflux transporter AcrB pore domain like"/>
    <property type="match status" value="1"/>
</dbReference>
<dbReference type="FunFam" id="1.20.1640.10:FF:000001">
    <property type="entry name" value="Efflux pump membrane transporter"/>
    <property type="match status" value="1"/>
</dbReference>
<evidence type="ECO:0000313" key="11">
    <source>
        <dbReference type="EMBL" id="RKP55850.1"/>
    </source>
</evidence>
<dbReference type="RefSeq" id="WP_121086553.1">
    <property type="nucleotide sequence ID" value="NZ_RBZU01000004.1"/>
</dbReference>
<comment type="similarity">
    <text evidence="2 9">Belongs to the resistance-nodulation-cell division (RND) (TC 2.A.6) family.</text>
</comment>
<name>A0A494Y7E6_9BURK</name>
<reference evidence="11 12" key="1">
    <citation type="submission" date="2018-10" db="EMBL/GenBank/DDBJ databases">
        <title>Robbsia sp. DHC34, isolated from soil.</title>
        <authorList>
            <person name="Gao Z.-H."/>
            <person name="Qiu L.-H."/>
        </authorList>
    </citation>
    <scope>NUCLEOTIDE SEQUENCE [LARGE SCALE GENOMIC DNA]</scope>
    <source>
        <strain evidence="11 12">DHC34</strain>
    </source>
</reference>
<evidence type="ECO:0000256" key="4">
    <source>
        <dbReference type="ARBA" id="ARBA00022475"/>
    </source>
</evidence>
<dbReference type="SUPFAM" id="SSF82693">
    <property type="entry name" value="Multidrug efflux transporter AcrB pore domain, PN1, PN2, PC1 and PC2 subdomains"/>
    <property type="match status" value="4"/>
</dbReference>